<dbReference type="NCBIfam" id="TIGR02937">
    <property type="entry name" value="sigma70-ECF"/>
    <property type="match status" value="1"/>
</dbReference>
<organism evidence="7 8">
    <name type="scientific">Bifidobacterium avesanii</name>
    <dbReference type="NCBI Taxonomy" id="1798157"/>
    <lineage>
        <taxon>Bacteria</taxon>
        <taxon>Bacillati</taxon>
        <taxon>Actinomycetota</taxon>
        <taxon>Actinomycetes</taxon>
        <taxon>Bifidobacteriales</taxon>
        <taxon>Bifidobacteriaceae</taxon>
        <taxon>Bifidobacterium</taxon>
    </lineage>
</organism>
<dbReference type="OrthoDB" id="9811152at2"/>
<gene>
    <name evidence="7" type="ORF">GFD22_01120</name>
</gene>
<evidence type="ECO:0000256" key="1">
    <source>
        <dbReference type="ARBA" id="ARBA00010641"/>
    </source>
</evidence>
<dbReference type="PANTHER" id="PTHR43133">
    <property type="entry name" value="RNA POLYMERASE ECF-TYPE SIGMA FACTO"/>
    <property type="match status" value="1"/>
</dbReference>
<evidence type="ECO:0000256" key="5">
    <source>
        <dbReference type="ARBA" id="ARBA00023163"/>
    </source>
</evidence>
<evidence type="ECO:0000256" key="2">
    <source>
        <dbReference type="ARBA" id="ARBA00023015"/>
    </source>
</evidence>
<keyword evidence="2" id="KW-0805">Transcription regulation</keyword>
<dbReference type="InterPro" id="IPR013324">
    <property type="entry name" value="RNA_pol_sigma_r3/r4-like"/>
</dbReference>
<dbReference type="Pfam" id="PF04542">
    <property type="entry name" value="Sigma70_r2"/>
    <property type="match status" value="1"/>
</dbReference>
<comment type="caution">
    <text evidence="7">The sequence shown here is derived from an EMBL/GenBank/DDBJ whole genome shotgun (WGS) entry which is preliminary data.</text>
</comment>
<evidence type="ECO:0000256" key="4">
    <source>
        <dbReference type="ARBA" id="ARBA00023125"/>
    </source>
</evidence>
<name>A0A7K3TFC8_9BIFI</name>
<keyword evidence="4" id="KW-0238">DNA-binding</keyword>
<dbReference type="InterPro" id="IPR039425">
    <property type="entry name" value="RNA_pol_sigma-70-like"/>
</dbReference>
<dbReference type="InterPro" id="IPR007627">
    <property type="entry name" value="RNA_pol_sigma70_r2"/>
</dbReference>
<proteinExistence type="inferred from homology"/>
<evidence type="ECO:0000313" key="7">
    <source>
        <dbReference type="EMBL" id="NEG77606.1"/>
    </source>
</evidence>
<dbReference type="Gene3D" id="1.10.10.10">
    <property type="entry name" value="Winged helix-like DNA-binding domain superfamily/Winged helix DNA-binding domain"/>
    <property type="match status" value="1"/>
</dbReference>
<evidence type="ECO:0000256" key="3">
    <source>
        <dbReference type="ARBA" id="ARBA00023082"/>
    </source>
</evidence>
<dbReference type="Gene3D" id="1.10.1740.10">
    <property type="match status" value="1"/>
</dbReference>
<accession>A0A7K3TFC8</accession>
<evidence type="ECO:0000259" key="6">
    <source>
        <dbReference type="Pfam" id="PF04542"/>
    </source>
</evidence>
<dbReference type="PANTHER" id="PTHR43133:SF8">
    <property type="entry name" value="RNA POLYMERASE SIGMA FACTOR HI_1459-RELATED"/>
    <property type="match status" value="1"/>
</dbReference>
<dbReference type="GO" id="GO:0006352">
    <property type="term" value="P:DNA-templated transcription initiation"/>
    <property type="evidence" value="ECO:0007669"/>
    <property type="project" value="InterPro"/>
</dbReference>
<protein>
    <submittedName>
        <fullName evidence="7">Sigma-70 family RNA polymerase sigma factor</fullName>
    </submittedName>
</protein>
<dbReference type="SUPFAM" id="SSF88659">
    <property type="entry name" value="Sigma3 and sigma4 domains of RNA polymerase sigma factors"/>
    <property type="match status" value="1"/>
</dbReference>
<dbReference type="SUPFAM" id="SSF88946">
    <property type="entry name" value="Sigma2 domain of RNA polymerase sigma factors"/>
    <property type="match status" value="1"/>
</dbReference>
<dbReference type="AlphaFoldDB" id="A0A7K3TFC8"/>
<dbReference type="InterPro" id="IPR013325">
    <property type="entry name" value="RNA_pol_sigma_r2"/>
</dbReference>
<keyword evidence="3" id="KW-0731">Sigma factor</keyword>
<keyword evidence="5" id="KW-0804">Transcription</keyword>
<dbReference type="EMBL" id="WHZY01000001">
    <property type="protein sequence ID" value="NEG77606.1"/>
    <property type="molecule type" value="Genomic_DNA"/>
</dbReference>
<evidence type="ECO:0000313" key="8">
    <source>
        <dbReference type="Proteomes" id="UP000469763"/>
    </source>
</evidence>
<keyword evidence="8" id="KW-1185">Reference proteome</keyword>
<comment type="similarity">
    <text evidence="1">Belongs to the sigma-70 factor family. ECF subfamily.</text>
</comment>
<dbReference type="RefSeq" id="WP_152349526.1">
    <property type="nucleotide sequence ID" value="NZ_WBSN01000001.1"/>
</dbReference>
<dbReference type="InterPro" id="IPR014284">
    <property type="entry name" value="RNA_pol_sigma-70_dom"/>
</dbReference>
<feature type="domain" description="RNA polymerase sigma-70 region 2" evidence="6">
    <location>
        <begin position="32"/>
        <end position="98"/>
    </location>
</feature>
<dbReference type="GO" id="GO:0003677">
    <property type="term" value="F:DNA binding"/>
    <property type="evidence" value="ECO:0007669"/>
    <property type="project" value="UniProtKB-KW"/>
</dbReference>
<dbReference type="GO" id="GO:0016987">
    <property type="term" value="F:sigma factor activity"/>
    <property type="evidence" value="ECO:0007669"/>
    <property type="project" value="UniProtKB-KW"/>
</dbReference>
<dbReference type="Proteomes" id="UP000469763">
    <property type="component" value="Unassembled WGS sequence"/>
</dbReference>
<reference evidence="7 8" key="1">
    <citation type="submission" date="2019-10" db="EMBL/GenBank/DDBJ databases">
        <title>Bifidobacterium from non-human primates.</title>
        <authorList>
            <person name="Modesto M."/>
        </authorList>
    </citation>
    <scope>NUCLEOTIDE SEQUENCE [LARGE SCALE GENOMIC DNA]</scope>
    <source>
        <strain evidence="7 8">TREC</strain>
    </source>
</reference>
<sequence length="196" mass="22171">MFGSASGARRRDRDAAWIRRILHGSERAADALVREHYDGLFAFVYRQVGDREETMNLTQETFIAALKSLPSYDPDRASFTTWLYRIAAYKVIDFRRRTNPEAVSLDSAEDGASWDVPDERLADTAELVANRELLGRIEERVAACDPAVQEAFRLHLYAGQGFAQIAAAAGESESTVKARYYRLMAMLRKEFGDETH</sequence>
<dbReference type="InterPro" id="IPR036388">
    <property type="entry name" value="WH-like_DNA-bd_sf"/>
</dbReference>